<dbReference type="InterPro" id="IPR000045">
    <property type="entry name" value="Prepilin_IV_endopep_pep"/>
</dbReference>
<evidence type="ECO:0000256" key="2">
    <source>
        <dbReference type="SAM" id="Phobius"/>
    </source>
</evidence>
<keyword evidence="2" id="KW-1133">Transmembrane helix</keyword>
<dbReference type="PANTHER" id="PTHR30487:SF0">
    <property type="entry name" value="PREPILIN LEADER PEPTIDASE_N-METHYLTRANSFERASE-RELATED"/>
    <property type="match status" value="1"/>
</dbReference>
<dbReference type="GO" id="GO:0005886">
    <property type="term" value="C:plasma membrane"/>
    <property type="evidence" value="ECO:0007669"/>
    <property type="project" value="TreeGrafter"/>
</dbReference>
<dbReference type="Proteomes" id="UP000318288">
    <property type="component" value="Unassembled WGS sequence"/>
</dbReference>
<gene>
    <name evidence="4" type="ORF">Poly51_20870</name>
</gene>
<evidence type="ECO:0000313" key="5">
    <source>
        <dbReference type="Proteomes" id="UP000318288"/>
    </source>
</evidence>
<evidence type="ECO:0000259" key="3">
    <source>
        <dbReference type="Pfam" id="PF01478"/>
    </source>
</evidence>
<dbReference type="GO" id="GO:0006465">
    <property type="term" value="P:signal peptide processing"/>
    <property type="evidence" value="ECO:0007669"/>
    <property type="project" value="TreeGrafter"/>
</dbReference>
<feature type="transmembrane region" description="Helical" evidence="2">
    <location>
        <begin position="386"/>
        <end position="408"/>
    </location>
</feature>
<dbReference type="PANTHER" id="PTHR30487">
    <property type="entry name" value="TYPE 4 PREPILIN-LIKE PROTEINS LEADER PEPTIDE-PROCESSING ENZYME"/>
    <property type="match status" value="1"/>
</dbReference>
<feature type="transmembrane region" description="Helical" evidence="2">
    <location>
        <begin position="6"/>
        <end position="29"/>
    </location>
</feature>
<dbReference type="RefSeq" id="WP_222435819.1">
    <property type="nucleotide sequence ID" value="NZ_SJPW01000002.1"/>
</dbReference>
<keyword evidence="5" id="KW-1185">Reference proteome</keyword>
<feature type="transmembrane region" description="Helical" evidence="2">
    <location>
        <begin position="330"/>
        <end position="349"/>
    </location>
</feature>
<name>A0A5C6FI42_9BACT</name>
<evidence type="ECO:0000313" key="4">
    <source>
        <dbReference type="EMBL" id="TWU59299.1"/>
    </source>
</evidence>
<reference evidence="4 5" key="1">
    <citation type="submission" date="2019-02" db="EMBL/GenBank/DDBJ databases">
        <title>Deep-cultivation of Planctomycetes and their phenomic and genomic characterization uncovers novel biology.</title>
        <authorList>
            <person name="Wiegand S."/>
            <person name="Jogler M."/>
            <person name="Boedeker C."/>
            <person name="Pinto D."/>
            <person name="Vollmers J."/>
            <person name="Rivas-Marin E."/>
            <person name="Kohn T."/>
            <person name="Peeters S.H."/>
            <person name="Heuer A."/>
            <person name="Rast P."/>
            <person name="Oberbeckmann S."/>
            <person name="Bunk B."/>
            <person name="Jeske O."/>
            <person name="Meyerdierks A."/>
            <person name="Storesund J.E."/>
            <person name="Kallscheuer N."/>
            <person name="Luecker S."/>
            <person name="Lage O.M."/>
            <person name="Pohl T."/>
            <person name="Merkel B.J."/>
            <person name="Hornburger P."/>
            <person name="Mueller R.-W."/>
            <person name="Bruemmer F."/>
            <person name="Labrenz M."/>
            <person name="Spormann A.M."/>
            <person name="Op Den Camp H."/>
            <person name="Overmann J."/>
            <person name="Amann R."/>
            <person name="Jetten M.S.M."/>
            <person name="Mascher T."/>
            <person name="Medema M.H."/>
            <person name="Devos D.P."/>
            <person name="Kaster A.-K."/>
            <person name="Ovreas L."/>
            <person name="Rohde M."/>
            <person name="Galperin M.Y."/>
            <person name="Jogler C."/>
        </authorList>
    </citation>
    <scope>NUCLEOTIDE SEQUENCE [LARGE SCALE GENOMIC DNA]</scope>
    <source>
        <strain evidence="4 5">Poly51</strain>
    </source>
</reference>
<dbReference type="GO" id="GO:0004190">
    <property type="term" value="F:aspartic-type endopeptidase activity"/>
    <property type="evidence" value="ECO:0007669"/>
    <property type="project" value="InterPro"/>
</dbReference>
<feature type="transmembrane region" description="Helical" evidence="2">
    <location>
        <begin position="273"/>
        <end position="294"/>
    </location>
</feature>
<accession>A0A5C6FI42</accession>
<dbReference type="AlphaFoldDB" id="A0A5C6FI42"/>
<feature type="transmembrane region" description="Helical" evidence="2">
    <location>
        <begin position="72"/>
        <end position="93"/>
    </location>
</feature>
<feature type="transmembrane region" description="Helical" evidence="2">
    <location>
        <begin position="117"/>
        <end position="138"/>
    </location>
</feature>
<dbReference type="EMBL" id="SJPW01000002">
    <property type="protein sequence ID" value="TWU59299.1"/>
    <property type="molecule type" value="Genomic_DNA"/>
</dbReference>
<feature type="transmembrane region" description="Helical" evidence="2">
    <location>
        <begin position="239"/>
        <end position="267"/>
    </location>
</feature>
<comment type="caution">
    <text evidence="4">The sequence shown here is derived from an EMBL/GenBank/DDBJ whole genome shotgun (WGS) entry which is preliminary data.</text>
</comment>
<feature type="transmembrane region" description="Helical" evidence="2">
    <location>
        <begin position="193"/>
        <end position="218"/>
    </location>
</feature>
<dbReference type="Pfam" id="PF01478">
    <property type="entry name" value="Peptidase_A24"/>
    <property type="match status" value="1"/>
</dbReference>
<feature type="transmembrane region" description="Helical" evidence="2">
    <location>
        <begin position="150"/>
        <end position="173"/>
    </location>
</feature>
<evidence type="ECO:0000256" key="1">
    <source>
        <dbReference type="ARBA" id="ARBA00005801"/>
    </source>
</evidence>
<sequence length="418" mass="46279">MELRIIFLMCVGAIAGALANHIIYTFAYFGARPISPWVAADEKAPPRKWLDRVPIVGWLGLRREAVVHGRGFWVRPMLIEIAMAISIPMLFWFETQAGGLLPIEARFPQSITNFEPWAMWIFSAHAILLTLMVAATFIDFDERTIPDIITIPGTLIGLVFGAISIEIFLPTALPVGGNAQSLLPTTFDSPWYAAGPWMGMTGLRVGIAIWTVWCFALADRRWHGPLLRRRGFARAVNHFLAGLVRYGFWKVLLAMWIVGLIAIVSVWNSGGNSWLGLFSSLVGLAVGGGVVWAIRIVASSAMNVEAMGFGDVTLMAMVGAFIGWQGAISAFFLAPFAAIFIVIIQYIITRDPQVPFGPYLCAGTALTVLNWDRVYNSWLATNLQMIGPMLLWICIAMLGLMGVMLFVWRHIKMRLFAD</sequence>
<proteinExistence type="inferred from homology"/>
<keyword evidence="2" id="KW-0472">Membrane</keyword>
<comment type="similarity">
    <text evidence="1">Belongs to the peptidase A24 family.</text>
</comment>
<keyword evidence="2" id="KW-0812">Transmembrane</keyword>
<organism evidence="4 5">
    <name type="scientific">Rubripirellula tenax</name>
    <dbReference type="NCBI Taxonomy" id="2528015"/>
    <lineage>
        <taxon>Bacteria</taxon>
        <taxon>Pseudomonadati</taxon>
        <taxon>Planctomycetota</taxon>
        <taxon>Planctomycetia</taxon>
        <taxon>Pirellulales</taxon>
        <taxon>Pirellulaceae</taxon>
        <taxon>Rubripirellula</taxon>
    </lineage>
</organism>
<feature type="domain" description="Prepilin type IV endopeptidase peptidase" evidence="3">
    <location>
        <begin position="252"/>
        <end position="343"/>
    </location>
</feature>
<dbReference type="InterPro" id="IPR050882">
    <property type="entry name" value="Prepilin_peptidase/N-MTase"/>
</dbReference>
<protein>
    <submittedName>
        <fullName evidence="4">Type IV leader peptidase family protein</fullName>
    </submittedName>
</protein>
<dbReference type="Gene3D" id="1.20.120.1220">
    <property type="match status" value="2"/>
</dbReference>